<comment type="caution">
    <text evidence="10">The sequence shown here is derived from an EMBL/GenBank/DDBJ whole genome shotgun (WGS) entry which is preliminary data.</text>
</comment>
<dbReference type="Gene3D" id="3.30.1390.10">
    <property type="match status" value="1"/>
</dbReference>
<proteinExistence type="inferred from homology"/>
<feature type="domain" description="Large ribosomal subunit protein bL12 oligomerization" evidence="9">
    <location>
        <begin position="61"/>
        <end position="114"/>
    </location>
</feature>
<keyword evidence="6" id="KW-0689">Ribosomal protein</keyword>
<dbReference type="EMBL" id="JAMYWD010000009">
    <property type="protein sequence ID" value="KAJ4959941.1"/>
    <property type="molecule type" value="Genomic_DNA"/>
</dbReference>
<dbReference type="AlphaFoldDB" id="A0A9Q0K1R9"/>
<dbReference type="GO" id="GO:0003735">
    <property type="term" value="F:structural constituent of ribosome"/>
    <property type="evidence" value="ECO:0007669"/>
    <property type="project" value="InterPro"/>
</dbReference>
<evidence type="ECO:0008006" key="12">
    <source>
        <dbReference type="Google" id="ProtNLM"/>
    </source>
</evidence>
<dbReference type="PANTHER" id="PTHR45987:SF26">
    <property type="entry name" value="LARGE RIBOSOMAL SUBUNIT PROTEIN BL12CX-RELATED"/>
    <property type="match status" value="1"/>
</dbReference>
<sequence>MVSTVSTINVGSLTTAPSSAYPSHSPSSLPKQTLEFPLRSPKLSRKSTFLPPLTAVAVPEKVEKLGNELKNLTLEEARGLVDWLQEELGVSAAAFAPAAVGVAHTGEGAAGGAAVVEEQTEFDVVIQEVPSNSRISTIKAVRALTNLPLKEAKELIEGLPKKFKEAVAKEEAEDAKKQLEAAGAKISIV</sequence>
<comment type="similarity">
    <text evidence="2">Belongs to the bacterial ribosomal protein bL12 family.</text>
</comment>
<keyword evidence="11" id="KW-1185">Reference proteome</keyword>
<dbReference type="CDD" id="cd00387">
    <property type="entry name" value="Ribosomal_L7_L12"/>
    <property type="match status" value="1"/>
</dbReference>
<name>A0A9Q0K1R9_9MAGN</name>
<dbReference type="InterPro" id="IPR036235">
    <property type="entry name" value="Ribosomal_bL12_oligo_N_sf"/>
</dbReference>
<evidence type="ECO:0000313" key="10">
    <source>
        <dbReference type="EMBL" id="KAJ4959941.1"/>
    </source>
</evidence>
<evidence type="ECO:0000256" key="6">
    <source>
        <dbReference type="ARBA" id="ARBA00022980"/>
    </source>
</evidence>
<keyword evidence="4" id="KW-0934">Plastid</keyword>
<evidence type="ECO:0000256" key="7">
    <source>
        <dbReference type="ARBA" id="ARBA00023274"/>
    </source>
</evidence>
<dbReference type="GO" id="GO:0009507">
    <property type="term" value="C:chloroplast"/>
    <property type="evidence" value="ECO:0007669"/>
    <property type="project" value="UniProtKB-SubCell"/>
</dbReference>
<organism evidence="10 11">
    <name type="scientific">Protea cynaroides</name>
    <dbReference type="NCBI Taxonomy" id="273540"/>
    <lineage>
        <taxon>Eukaryota</taxon>
        <taxon>Viridiplantae</taxon>
        <taxon>Streptophyta</taxon>
        <taxon>Embryophyta</taxon>
        <taxon>Tracheophyta</taxon>
        <taxon>Spermatophyta</taxon>
        <taxon>Magnoliopsida</taxon>
        <taxon>Proteales</taxon>
        <taxon>Proteaceae</taxon>
        <taxon>Protea</taxon>
    </lineage>
</organism>
<dbReference type="GO" id="GO:0006412">
    <property type="term" value="P:translation"/>
    <property type="evidence" value="ECO:0007669"/>
    <property type="project" value="InterPro"/>
</dbReference>
<dbReference type="HAMAP" id="MF_00368">
    <property type="entry name" value="Ribosomal_bL12"/>
    <property type="match status" value="1"/>
</dbReference>
<comment type="subcellular location">
    <subcellularLocation>
        <location evidence="1">Plastid</location>
        <location evidence="1">Chloroplast</location>
    </subcellularLocation>
</comment>
<dbReference type="InterPro" id="IPR008932">
    <property type="entry name" value="Ribosomal_bL12_oligo"/>
</dbReference>
<keyword evidence="3" id="KW-0150">Chloroplast</keyword>
<dbReference type="Gene3D" id="1.20.5.710">
    <property type="entry name" value="Single helix bin"/>
    <property type="match status" value="1"/>
</dbReference>
<dbReference type="GO" id="GO:1990904">
    <property type="term" value="C:ribonucleoprotein complex"/>
    <property type="evidence" value="ECO:0007669"/>
    <property type="project" value="UniProtKB-KW"/>
</dbReference>
<evidence type="ECO:0000256" key="2">
    <source>
        <dbReference type="ARBA" id="ARBA00007197"/>
    </source>
</evidence>
<feature type="domain" description="Large ribosomal subunit protein bL12 C-terminal" evidence="8">
    <location>
        <begin position="122"/>
        <end position="188"/>
    </location>
</feature>
<dbReference type="GO" id="GO:0005840">
    <property type="term" value="C:ribosome"/>
    <property type="evidence" value="ECO:0007669"/>
    <property type="project" value="UniProtKB-KW"/>
</dbReference>
<keyword evidence="5" id="KW-0809">Transit peptide</keyword>
<dbReference type="Pfam" id="PF16320">
    <property type="entry name" value="Ribosomal_L12_N"/>
    <property type="match status" value="1"/>
</dbReference>
<dbReference type="GO" id="GO:0003729">
    <property type="term" value="F:mRNA binding"/>
    <property type="evidence" value="ECO:0007669"/>
    <property type="project" value="TreeGrafter"/>
</dbReference>
<evidence type="ECO:0000256" key="5">
    <source>
        <dbReference type="ARBA" id="ARBA00022946"/>
    </source>
</evidence>
<dbReference type="InterPro" id="IPR014719">
    <property type="entry name" value="Ribosomal_bL12_C/ClpS-like"/>
</dbReference>
<dbReference type="SUPFAM" id="SSF54736">
    <property type="entry name" value="ClpS-like"/>
    <property type="match status" value="1"/>
</dbReference>
<dbReference type="InterPro" id="IPR013823">
    <property type="entry name" value="Ribosomal_bL12_C"/>
</dbReference>
<evidence type="ECO:0000259" key="8">
    <source>
        <dbReference type="Pfam" id="PF00542"/>
    </source>
</evidence>
<gene>
    <name evidence="10" type="ORF">NE237_019851</name>
</gene>
<dbReference type="PANTHER" id="PTHR45987">
    <property type="entry name" value="39S RIBOSOMAL PROTEIN L12"/>
    <property type="match status" value="1"/>
</dbReference>
<evidence type="ECO:0000256" key="3">
    <source>
        <dbReference type="ARBA" id="ARBA00022528"/>
    </source>
</evidence>
<dbReference type="NCBIfam" id="TIGR00855">
    <property type="entry name" value="L12"/>
    <property type="match status" value="1"/>
</dbReference>
<dbReference type="Proteomes" id="UP001141806">
    <property type="component" value="Unassembled WGS sequence"/>
</dbReference>
<evidence type="ECO:0000259" key="9">
    <source>
        <dbReference type="Pfam" id="PF16320"/>
    </source>
</evidence>
<dbReference type="SUPFAM" id="SSF48300">
    <property type="entry name" value="Ribosomal protein L7/12, oligomerisation (N-terminal) domain"/>
    <property type="match status" value="1"/>
</dbReference>
<dbReference type="OrthoDB" id="250175at2759"/>
<dbReference type="Pfam" id="PF00542">
    <property type="entry name" value="Ribosomal_L12"/>
    <property type="match status" value="1"/>
</dbReference>
<reference evidence="10" key="1">
    <citation type="journal article" date="2023" name="Plant J.">
        <title>The genome of the king protea, Protea cynaroides.</title>
        <authorList>
            <person name="Chang J."/>
            <person name="Duong T.A."/>
            <person name="Schoeman C."/>
            <person name="Ma X."/>
            <person name="Roodt D."/>
            <person name="Barker N."/>
            <person name="Li Z."/>
            <person name="Van de Peer Y."/>
            <person name="Mizrachi E."/>
        </authorList>
    </citation>
    <scope>NUCLEOTIDE SEQUENCE</scope>
    <source>
        <tissue evidence="10">Young leaves</tissue>
    </source>
</reference>
<keyword evidence="7" id="KW-0687">Ribonucleoprotein</keyword>
<protein>
    <recommendedName>
        <fullName evidence="12">50S ribosomal protein L12, chloroplastic</fullName>
    </recommendedName>
</protein>
<dbReference type="InterPro" id="IPR000206">
    <property type="entry name" value="Ribosomal_bL12"/>
</dbReference>
<dbReference type="FunFam" id="3.30.1390.10:FF:000001">
    <property type="entry name" value="50S ribosomal protein L7/L12"/>
    <property type="match status" value="1"/>
</dbReference>
<accession>A0A9Q0K1R9</accession>
<evidence type="ECO:0000256" key="1">
    <source>
        <dbReference type="ARBA" id="ARBA00004229"/>
    </source>
</evidence>
<evidence type="ECO:0000313" key="11">
    <source>
        <dbReference type="Proteomes" id="UP001141806"/>
    </source>
</evidence>
<evidence type="ECO:0000256" key="4">
    <source>
        <dbReference type="ARBA" id="ARBA00022640"/>
    </source>
</evidence>